<keyword evidence="1" id="KW-0472">Membrane</keyword>
<proteinExistence type="predicted"/>
<protein>
    <submittedName>
        <fullName evidence="2">Uncharacterized protein</fullName>
    </submittedName>
</protein>
<keyword evidence="3" id="KW-1185">Reference proteome</keyword>
<dbReference type="EMBL" id="BAABIQ010000007">
    <property type="protein sequence ID" value="GAA4786771.1"/>
    <property type="molecule type" value="Genomic_DNA"/>
</dbReference>
<comment type="caution">
    <text evidence="2">The sequence shown here is derived from an EMBL/GenBank/DDBJ whole genome shotgun (WGS) entry which is preliminary data.</text>
</comment>
<evidence type="ECO:0000256" key="1">
    <source>
        <dbReference type="SAM" id="Phobius"/>
    </source>
</evidence>
<organism evidence="2 3">
    <name type="scientific">Olivibacter ginsenosidimutans</name>
    <dbReference type="NCBI Taxonomy" id="1176537"/>
    <lineage>
        <taxon>Bacteria</taxon>
        <taxon>Pseudomonadati</taxon>
        <taxon>Bacteroidota</taxon>
        <taxon>Sphingobacteriia</taxon>
        <taxon>Sphingobacteriales</taxon>
        <taxon>Sphingobacteriaceae</taxon>
        <taxon>Olivibacter</taxon>
    </lineage>
</organism>
<keyword evidence="1" id="KW-1133">Transmembrane helix</keyword>
<evidence type="ECO:0000313" key="2">
    <source>
        <dbReference type="EMBL" id="GAA4786771.1"/>
    </source>
</evidence>
<evidence type="ECO:0000313" key="3">
    <source>
        <dbReference type="Proteomes" id="UP001501411"/>
    </source>
</evidence>
<dbReference type="RefSeq" id="WP_345231002.1">
    <property type="nucleotide sequence ID" value="NZ_BAABIQ010000007.1"/>
</dbReference>
<dbReference type="Proteomes" id="UP001501411">
    <property type="component" value="Unassembled WGS sequence"/>
</dbReference>
<feature type="transmembrane region" description="Helical" evidence="1">
    <location>
        <begin position="39"/>
        <end position="72"/>
    </location>
</feature>
<name>A0ABP9AWR1_9SPHI</name>
<sequence>MLVQDYQFGNISNDALYRITAHQTFNTLSGLYFHNGAEYYLLIILITTILIYDYDWIAMILSGLIITAFMLVSLFPQSTKWEGAVTSGQV</sequence>
<reference evidence="3" key="1">
    <citation type="journal article" date="2019" name="Int. J. Syst. Evol. Microbiol.">
        <title>The Global Catalogue of Microorganisms (GCM) 10K type strain sequencing project: providing services to taxonomists for standard genome sequencing and annotation.</title>
        <authorList>
            <consortium name="The Broad Institute Genomics Platform"/>
            <consortium name="The Broad Institute Genome Sequencing Center for Infectious Disease"/>
            <person name="Wu L."/>
            <person name="Ma J."/>
        </authorList>
    </citation>
    <scope>NUCLEOTIDE SEQUENCE [LARGE SCALE GENOMIC DNA]</scope>
    <source>
        <strain evidence="3">JCM 18200</strain>
    </source>
</reference>
<keyword evidence="1" id="KW-0812">Transmembrane</keyword>
<gene>
    <name evidence="2" type="ORF">GCM10023231_13560</name>
</gene>
<accession>A0ABP9AWR1</accession>